<protein>
    <submittedName>
        <fullName evidence="1">Uncharacterized protein</fullName>
    </submittedName>
</protein>
<comment type="caution">
    <text evidence="1">The sequence shown here is derived from an EMBL/GenBank/DDBJ whole genome shotgun (WGS) entry which is preliminary data.</text>
</comment>
<dbReference type="Proteomes" id="UP001152607">
    <property type="component" value="Unassembled WGS sequence"/>
</dbReference>
<accession>A0A9W4UJP6</accession>
<proteinExistence type="predicted"/>
<reference evidence="1" key="1">
    <citation type="submission" date="2023-01" db="EMBL/GenBank/DDBJ databases">
        <authorList>
            <person name="Van Ghelder C."/>
            <person name="Rancurel C."/>
        </authorList>
    </citation>
    <scope>NUCLEOTIDE SEQUENCE</scope>
    <source>
        <strain evidence="1">CNCM I-4278</strain>
    </source>
</reference>
<evidence type="ECO:0000313" key="1">
    <source>
        <dbReference type="EMBL" id="CAI6336569.1"/>
    </source>
</evidence>
<name>A0A9W4UJP6_9PLEO</name>
<evidence type="ECO:0000313" key="2">
    <source>
        <dbReference type="Proteomes" id="UP001152607"/>
    </source>
</evidence>
<keyword evidence="2" id="KW-1185">Reference proteome</keyword>
<dbReference type="EMBL" id="CAOQHR010000006">
    <property type="protein sequence ID" value="CAI6336569.1"/>
    <property type="molecule type" value="Genomic_DNA"/>
</dbReference>
<gene>
    <name evidence="1" type="ORF">PDIGIT_LOCUS9672</name>
</gene>
<sequence>MRYLAANQKTSICTAMHKSYNYTEDCTFHNPVRRQSSHARKSFVSCSNLTTSFPSTNQHPFVFSLLPETPFFCSLHWLFWGFDFV</sequence>
<organism evidence="1 2">
    <name type="scientific">Periconia digitata</name>
    <dbReference type="NCBI Taxonomy" id="1303443"/>
    <lineage>
        <taxon>Eukaryota</taxon>
        <taxon>Fungi</taxon>
        <taxon>Dikarya</taxon>
        <taxon>Ascomycota</taxon>
        <taxon>Pezizomycotina</taxon>
        <taxon>Dothideomycetes</taxon>
        <taxon>Pleosporomycetidae</taxon>
        <taxon>Pleosporales</taxon>
        <taxon>Massarineae</taxon>
        <taxon>Periconiaceae</taxon>
        <taxon>Periconia</taxon>
    </lineage>
</organism>
<dbReference type="AlphaFoldDB" id="A0A9W4UJP6"/>